<keyword evidence="1" id="KW-0472">Membrane</keyword>
<accession>A0A931CAA7</accession>
<reference evidence="2" key="1">
    <citation type="submission" date="2020-11" db="EMBL/GenBank/DDBJ databases">
        <title>Isolation and identification of active actinomycetes.</title>
        <authorList>
            <person name="Sun X."/>
        </authorList>
    </citation>
    <scope>NUCLEOTIDE SEQUENCE</scope>
    <source>
        <strain evidence="2">NEAU-A11</strain>
    </source>
</reference>
<dbReference type="RefSeq" id="WP_196416819.1">
    <property type="nucleotide sequence ID" value="NZ_JADQTO010000013.1"/>
</dbReference>
<name>A0A931CAA7_9ACTN</name>
<evidence type="ECO:0000256" key="1">
    <source>
        <dbReference type="SAM" id="Phobius"/>
    </source>
</evidence>
<dbReference type="Proteomes" id="UP000598146">
    <property type="component" value="Unassembled WGS sequence"/>
</dbReference>
<proteinExistence type="predicted"/>
<sequence length="337" mass="36333">MSLDERLAATLAAHAGADPDPAPIVERARHRGRRLKRRRRGLIGLGAAAVCAVVAAVFLVPQSGPVRRADAVLLPAAPGRPGAADRPDLVGTDPWTLHFTADDLVAGAGHVEWKAGGGFESVEYWGPGGHGRLLLAQDTDTLDPIKQALSSTASIEYRSNPTEVRVAGRPGTARFEPNGGGPDLWVVRWEPLDGLWARLEVYANGQDAAIAVAERFRYDGARRCAVPFRLTELPAGSRTLVCSVQLGATFIEGTLVVNDDTRRWVSVRAQLTEDEGPAEVRRRGERADVLEKRVEPFAVEAHLSGLGNTPRSYTEEEGRAILNGVRPNGDPDEISTW</sequence>
<keyword evidence="1" id="KW-1133">Transmembrane helix</keyword>
<dbReference type="AlphaFoldDB" id="A0A931CAA7"/>
<evidence type="ECO:0000313" key="2">
    <source>
        <dbReference type="EMBL" id="MBG0565039.1"/>
    </source>
</evidence>
<organism evidence="2 3">
    <name type="scientific">Actinoplanes aureus</name>
    <dbReference type="NCBI Taxonomy" id="2792083"/>
    <lineage>
        <taxon>Bacteria</taxon>
        <taxon>Bacillati</taxon>
        <taxon>Actinomycetota</taxon>
        <taxon>Actinomycetes</taxon>
        <taxon>Micromonosporales</taxon>
        <taxon>Micromonosporaceae</taxon>
        <taxon>Actinoplanes</taxon>
    </lineage>
</organism>
<keyword evidence="1" id="KW-0812">Transmembrane</keyword>
<dbReference type="EMBL" id="JADQTO010000013">
    <property type="protein sequence ID" value="MBG0565039.1"/>
    <property type="molecule type" value="Genomic_DNA"/>
</dbReference>
<gene>
    <name evidence="2" type="ORF">I4J89_26665</name>
</gene>
<evidence type="ECO:0000313" key="3">
    <source>
        <dbReference type="Proteomes" id="UP000598146"/>
    </source>
</evidence>
<comment type="caution">
    <text evidence="2">The sequence shown here is derived from an EMBL/GenBank/DDBJ whole genome shotgun (WGS) entry which is preliminary data.</text>
</comment>
<keyword evidence="3" id="KW-1185">Reference proteome</keyword>
<feature type="transmembrane region" description="Helical" evidence="1">
    <location>
        <begin position="41"/>
        <end position="60"/>
    </location>
</feature>
<protein>
    <submittedName>
        <fullName evidence="2">Uncharacterized protein</fullName>
    </submittedName>
</protein>